<feature type="compositionally biased region" description="Polar residues" evidence="1">
    <location>
        <begin position="281"/>
        <end position="297"/>
    </location>
</feature>
<evidence type="ECO:0000256" key="1">
    <source>
        <dbReference type="SAM" id="MobiDB-lite"/>
    </source>
</evidence>
<feature type="region of interest" description="Disordered" evidence="1">
    <location>
        <begin position="194"/>
        <end position="224"/>
    </location>
</feature>
<keyword evidence="3" id="KW-1185">Reference proteome</keyword>
<organism evidence="2 3">
    <name type="scientific">Puccinia striiformis</name>
    <dbReference type="NCBI Taxonomy" id="27350"/>
    <lineage>
        <taxon>Eukaryota</taxon>
        <taxon>Fungi</taxon>
        <taxon>Dikarya</taxon>
        <taxon>Basidiomycota</taxon>
        <taxon>Pucciniomycotina</taxon>
        <taxon>Pucciniomycetes</taxon>
        <taxon>Pucciniales</taxon>
        <taxon>Pucciniaceae</taxon>
        <taxon>Puccinia</taxon>
    </lineage>
</organism>
<dbReference type="VEuPathDB" id="FungiDB:PSTT_00754"/>
<gene>
    <name evidence="2" type="ORF">PSHT_00283</name>
</gene>
<dbReference type="AlphaFoldDB" id="A0A2S4WNH4"/>
<evidence type="ECO:0000313" key="3">
    <source>
        <dbReference type="Proteomes" id="UP000238274"/>
    </source>
</evidence>
<sequence>MLLDATNYTSWKAYIEQRLQDEGLLGITLGDELMPDDQQQQGTNSKEIMEEFKKKSRTAFYLLIKSIDDSVIFSVSAHDFENNPRELWTTLKAKYLPDDLSAKLEAMRNLRSVKYKNDPDQFIEQIRDRFAKIEHAGFEFDETTWMVFFLSQLPRTLTDLMINPSSDTNQSTTTHKSSISTCDQLFEKLKSCSINYPPAQNNNKQPTAEKSNNHQPTPSPGTGPNHLLSCTKCNKKGHDLDHCWFAHPERNPFFKANNHNQQDNQSSNSNNNSKFKKVDKAQSSSTTTGWIPATTYNKKFHHNGKQPDGSNNTATGPNNNTYNHQTKHKNYNNNNNQDIRNGNYSNNNNNAENNGGGGGSEWTSFSKKPFKANSDSQNDWRAPATKQMNKEENQAGSNEGASAKNIGTPSNNKSGWNDQDPKPTTSFNTETGWTDNVHDF</sequence>
<comment type="caution">
    <text evidence="2">The sequence shown here is derived from an EMBL/GenBank/DDBJ whole genome shotgun (WGS) entry which is preliminary data.</text>
</comment>
<dbReference type="EMBL" id="PKSM01000002">
    <property type="protein sequence ID" value="POW23318.1"/>
    <property type="molecule type" value="Genomic_DNA"/>
</dbReference>
<reference evidence="3" key="2">
    <citation type="journal article" date="2018" name="BMC Genomics">
        <title>Genomic insights into host adaptation between the wheat stripe rust pathogen (Puccinia striiformis f. sp. tritici) and the barley stripe rust pathogen (Puccinia striiformis f. sp. hordei).</title>
        <authorList>
            <person name="Xia C."/>
            <person name="Wang M."/>
            <person name="Yin C."/>
            <person name="Cornejo O.E."/>
            <person name="Hulbert S.H."/>
            <person name="Chen X."/>
        </authorList>
    </citation>
    <scope>NUCLEOTIDE SEQUENCE [LARGE SCALE GENOMIC DNA]</scope>
    <source>
        <strain evidence="3">93TX-2</strain>
    </source>
</reference>
<feature type="compositionally biased region" description="Polar residues" evidence="1">
    <location>
        <begin position="308"/>
        <end position="321"/>
    </location>
</feature>
<protein>
    <recommendedName>
        <fullName evidence="4">Retrotransposon Copia-like N-terminal domain-containing protein</fullName>
    </recommendedName>
</protein>
<dbReference type="Pfam" id="PF14223">
    <property type="entry name" value="Retrotran_gag_2"/>
    <property type="match status" value="1"/>
</dbReference>
<feature type="compositionally biased region" description="Low complexity" evidence="1">
    <location>
        <begin position="331"/>
        <end position="353"/>
    </location>
</feature>
<name>A0A2S4WNH4_9BASI</name>
<accession>A0A2S4WNH4</accession>
<feature type="compositionally biased region" description="Polar residues" evidence="1">
    <location>
        <begin position="394"/>
        <end position="434"/>
    </location>
</feature>
<evidence type="ECO:0008006" key="4">
    <source>
        <dbReference type="Google" id="ProtNLM"/>
    </source>
</evidence>
<dbReference type="OrthoDB" id="2496339at2759"/>
<evidence type="ECO:0000313" key="2">
    <source>
        <dbReference type="EMBL" id="POW23318.1"/>
    </source>
</evidence>
<reference evidence="2 3" key="1">
    <citation type="submission" date="2017-12" db="EMBL/GenBank/DDBJ databases">
        <title>Gene loss provides genomic basis for host adaptation in cereal stripe rust fungi.</title>
        <authorList>
            <person name="Xia C."/>
        </authorList>
    </citation>
    <scope>NUCLEOTIDE SEQUENCE [LARGE SCALE GENOMIC DNA]</scope>
    <source>
        <strain evidence="2 3">93TX-2</strain>
    </source>
</reference>
<feature type="region of interest" description="Disordered" evidence="1">
    <location>
        <begin position="254"/>
        <end position="440"/>
    </location>
</feature>
<dbReference type="VEuPathDB" id="FungiDB:PSHT_00283"/>
<feature type="compositionally biased region" description="Polar residues" evidence="1">
    <location>
        <begin position="194"/>
        <end position="222"/>
    </location>
</feature>
<dbReference type="Proteomes" id="UP000238274">
    <property type="component" value="Unassembled WGS sequence"/>
</dbReference>
<proteinExistence type="predicted"/>
<reference evidence="3" key="3">
    <citation type="journal article" date="2018" name="Mol. Plant Microbe Interact.">
        <title>Genome sequence resources for the wheat stripe rust pathogen (Puccinia striiformis f. sp. tritici) and the barley stripe rust pathogen (Puccinia striiformis f. sp. hordei).</title>
        <authorList>
            <person name="Xia C."/>
            <person name="Wang M."/>
            <person name="Yin C."/>
            <person name="Cornejo O.E."/>
            <person name="Hulbert S.H."/>
            <person name="Chen X."/>
        </authorList>
    </citation>
    <scope>NUCLEOTIDE SEQUENCE [LARGE SCALE GENOMIC DNA]</scope>
    <source>
        <strain evidence="3">93TX-2</strain>
    </source>
</reference>
<feature type="compositionally biased region" description="Low complexity" evidence="1">
    <location>
        <begin position="257"/>
        <end position="273"/>
    </location>
</feature>